<protein>
    <submittedName>
        <fullName evidence="2">Uncharacterized coiled-coil DUF342 family protein</fullName>
    </submittedName>
</protein>
<proteinExistence type="predicted"/>
<evidence type="ECO:0000313" key="2">
    <source>
        <dbReference type="EMBL" id="MBA8949576.1"/>
    </source>
</evidence>
<dbReference type="RefSeq" id="WP_182841984.1">
    <property type="nucleotide sequence ID" value="NZ_BAAALP010000013.1"/>
</dbReference>
<reference evidence="2 3" key="1">
    <citation type="submission" date="2020-08" db="EMBL/GenBank/DDBJ databases">
        <title>Genomic Encyclopedia of Type Strains, Phase IV (KMG-IV): sequencing the most valuable type-strain genomes for metagenomic binning, comparative biology and taxonomic classification.</title>
        <authorList>
            <person name="Goeker M."/>
        </authorList>
    </citation>
    <scope>NUCLEOTIDE SEQUENCE [LARGE SCALE GENOMIC DNA]</scope>
    <source>
        <strain evidence="2 3">DSM 44197</strain>
    </source>
</reference>
<organism evidence="2 3">
    <name type="scientific">Actinomadura namibiensis</name>
    <dbReference type="NCBI Taxonomy" id="182080"/>
    <lineage>
        <taxon>Bacteria</taxon>
        <taxon>Bacillati</taxon>
        <taxon>Actinomycetota</taxon>
        <taxon>Actinomycetes</taxon>
        <taxon>Streptosporangiales</taxon>
        <taxon>Thermomonosporaceae</taxon>
        <taxon>Actinomadura</taxon>
    </lineage>
</organism>
<dbReference type="AlphaFoldDB" id="A0A7W3LK15"/>
<gene>
    <name evidence="2" type="ORF">HNR61_001174</name>
</gene>
<keyword evidence="1" id="KW-0175">Coiled coil</keyword>
<sequence>MTVSQDTHADTLAELRAAYRAQLDQIRAERDEARRQARRARAEAVNARADLAGLQDRVRELLQAVAAQLDTAHQRSQQFQLEQPRAGRVPDEVLEGRVLKGAPEGE</sequence>
<keyword evidence="3" id="KW-1185">Reference proteome</keyword>
<comment type="caution">
    <text evidence="2">The sequence shown here is derived from an EMBL/GenBank/DDBJ whole genome shotgun (WGS) entry which is preliminary data.</text>
</comment>
<dbReference type="EMBL" id="JACJIA010000001">
    <property type="protein sequence ID" value="MBA8949576.1"/>
    <property type="molecule type" value="Genomic_DNA"/>
</dbReference>
<evidence type="ECO:0000256" key="1">
    <source>
        <dbReference type="SAM" id="Coils"/>
    </source>
</evidence>
<name>A0A7W3LK15_ACTNM</name>
<feature type="coiled-coil region" evidence="1">
    <location>
        <begin position="9"/>
        <end position="64"/>
    </location>
</feature>
<accession>A0A7W3LK15</accession>
<evidence type="ECO:0000313" key="3">
    <source>
        <dbReference type="Proteomes" id="UP000572680"/>
    </source>
</evidence>
<dbReference type="Proteomes" id="UP000572680">
    <property type="component" value="Unassembled WGS sequence"/>
</dbReference>